<gene>
    <name evidence="2" type="ORF">FHX64_000712</name>
</gene>
<reference evidence="2 3" key="1">
    <citation type="submission" date="2020-08" db="EMBL/GenBank/DDBJ databases">
        <title>Genomic Encyclopedia of Type Strains, Phase IV (KMG-IV): sequencing the most valuable type-strain genomes for metagenomic binning, comparative biology and taxonomic classification.</title>
        <authorList>
            <person name="Goeker M."/>
        </authorList>
    </citation>
    <scope>NUCLEOTIDE SEQUENCE [LARGE SCALE GENOMIC DNA]</scope>
    <source>
        <strain evidence="2 3">DSM 27471</strain>
    </source>
</reference>
<dbReference type="Gene3D" id="2.160.20.10">
    <property type="entry name" value="Single-stranded right-handed beta-helix, Pectin lyase-like"/>
    <property type="match status" value="1"/>
</dbReference>
<sequence>MIKRIVIKPGDSILLKSGDVFLEPLCISAKGANNQPIVIGKYGGDKKPYLKGDGSYLEMVHVYNSENIVIRDLEISNKGLKPRPYLSGLLVDLHNYGKAKNILITNLYIHDIYGSLYKGDGYNNKEVGAGQAIMLQSVSGNGPDSIPSCFDGLTVKNCYIKDSQRNGIMMWGNWIRKYWFPSTHIIIEHNIIDGVPGDGIVPVGCEAPLIQYNIIKNCPKTLPPTEACDGIWPWSCDNAVIQYNIVSDQNSQVDGYGFDSDYNCTNSLFQYNLSFNNAGGFLLLCNSGGWPQEFSIGNRGTIVSYNISINDGIRQYIVKGMSKFFSPIIHITGPTENSKIEHNIIYTKKKRLNDMDKRIICSDNWSGYSDSTYFENNYIYVEEPTKAFDKSKATNNFFKGNLFVGPLLTPNIGFQAYHGKFDKKMWYSPKDPHWRNMIEFVKNISIPINGKMRKVLDIIGYN</sequence>
<dbReference type="SMART" id="SM00710">
    <property type="entry name" value="PbH1"/>
    <property type="match status" value="7"/>
</dbReference>
<dbReference type="EMBL" id="JACHYB010000001">
    <property type="protein sequence ID" value="MBB3186549.1"/>
    <property type="molecule type" value="Genomic_DNA"/>
</dbReference>
<dbReference type="InterPro" id="IPR039448">
    <property type="entry name" value="Beta_helix"/>
</dbReference>
<comment type="caution">
    <text evidence="2">The sequence shown here is derived from an EMBL/GenBank/DDBJ whole genome shotgun (WGS) entry which is preliminary data.</text>
</comment>
<dbReference type="InterPro" id="IPR006626">
    <property type="entry name" value="PbH1"/>
</dbReference>
<dbReference type="SUPFAM" id="SSF51126">
    <property type="entry name" value="Pectin lyase-like"/>
    <property type="match status" value="1"/>
</dbReference>
<dbReference type="InterPro" id="IPR011050">
    <property type="entry name" value="Pectin_lyase_fold/virulence"/>
</dbReference>
<organism evidence="2 3">
    <name type="scientific">Microbacter margulisiae</name>
    <dbReference type="NCBI Taxonomy" id="1350067"/>
    <lineage>
        <taxon>Bacteria</taxon>
        <taxon>Pseudomonadati</taxon>
        <taxon>Bacteroidota</taxon>
        <taxon>Bacteroidia</taxon>
        <taxon>Bacteroidales</taxon>
        <taxon>Porphyromonadaceae</taxon>
        <taxon>Microbacter</taxon>
    </lineage>
</organism>
<dbReference type="AlphaFoldDB" id="A0A7W5DQ72"/>
<proteinExistence type="predicted"/>
<evidence type="ECO:0000259" key="1">
    <source>
        <dbReference type="Pfam" id="PF13229"/>
    </source>
</evidence>
<dbReference type="Proteomes" id="UP000544222">
    <property type="component" value="Unassembled WGS sequence"/>
</dbReference>
<dbReference type="InterPro" id="IPR012334">
    <property type="entry name" value="Pectin_lyas_fold"/>
</dbReference>
<name>A0A7W5DQ72_9PORP</name>
<evidence type="ECO:0000313" key="3">
    <source>
        <dbReference type="Proteomes" id="UP000544222"/>
    </source>
</evidence>
<dbReference type="Pfam" id="PF13229">
    <property type="entry name" value="Beta_helix"/>
    <property type="match status" value="1"/>
</dbReference>
<keyword evidence="3" id="KW-1185">Reference proteome</keyword>
<protein>
    <recommendedName>
        <fullName evidence="1">Right handed beta helix domain-containing protein</fullName>
    </recommendedName>
</protein>
<evidence type="ECO:0000313" key="2">
    <source>
        <dbReference type="EMBL" id="MBB3186549.1"/>
    </source>
</evidence>
<accession>A0A7W5DQ72</accession>
<feature type="domain" description="Right handed beta helix" evidence="1">
    <location>
        <begin position="140"/>
        <end position="288"/>
    </location>
</feature>